<dbReference type="AlphaFoldDB" id="A0A388M3V0"/>
<comment type="caution">
    <text evidence="2">The sequence shown here is derived from an EMBL/GenBank/DDBJ whole genome shotgun (WGS) entry which is preliminary data.</text>
</comment>
<feature type="compositionally biased region" description="Basic and acidic residues" evidence="1">
    <location>
        <begin position="464"/>
        <end position="485"/>
    </location>
</feature>
<dbReference type="Gramene" id="GBG89254">
    <property type="protein sequence ID" value="GBG89254"/>
    <property type="gene ID" value="CBR_g48961"/>
</dbReference>
<evidence type="ECO:0000256" key="1">
    <source>
        <dbReference type="SAM" id="MobiDB-lite"/>
    </source>
</evidence>
<gene>
    <name evidence="2" type="ORF">CBR_g48961</name>
</gene>
<evidence type="ECO:0000313" key="3">
    <source>
        <dbReference type="Proteomes" id="UP000265515"/>
    </source>
</evidence>
<evidence type="ECO:0000313" key="2">
    <source>
        <dbReference type="EMBL" id="GBG89254.1"/>
    </source>
</evidence>
<proteinExistence type="predicted"/>
<feature type="region of interest" description="Disordered" evidence="1">
    <location>
        <begin position="464"/>
        <end position="529"/>
    </location>
</feature>
<name>A0A388M3V0_CHABU</name>
<feature type="compositionally biased region" description="Acidic residues" evidence="1">
    <location>
        <begin position="165"/>
        <end position="204"/>
    </location>
</feature>
<protein>
    <submittedName>
        <fullName evidence="2">Uncharacterized protein</fullName>
    </submittedName>
</protein>
<feature type="region of interest" description="Disordered" evidence="1">
    <location>
        <begin position="160"/>
        <end position="232"/>
    </location>
</feature>
<keyword evidence="3" id="KW-1185">Reference proteome</keyword>
<dbReference type="EMBL" id="BFEA01000725">
    <property type="protein sequence ID" value="GBG89254.1"/>
    <property type="molecule type" value="Genomic_DNA"/>
</dbReference>
<sequence>MPILNEEKWDDWWEMYAELAFCLLEVGFRWSEPAPYGEGLELPDDEVELLIVQAWRTATEGDLLGILFGKVGDGNLALITSQLLVFLTHLVDDLPLDILLRCDNQLGTHVLSRTLEPRLLWSTCTELDDDNCVYPSQALFLEIDVTDLTLWDFIVRRGNGRQGEEESEDDDEEEESREDRDDPDYVQGEEEEDEEGEPAEEETVVGEPSQRFDPSKEDEEAEARKRLEKAEGKRPITEGPRLICRCGIRGSIQSPRRKKKEAMELQWRDQEDVAEGGANRRLRLHRAMRSVWALYSDYGGAIESDPLRRGDSALYCWTQMVSLCDRDRVMRREQSGEVGVQIRLCAPACAPSSWYWLFGSVGGAGAVSVELSLAMALHGYRPGYRYHQVRWKPMSGEGPWITVILNYDGGDKLRLRINVEGAKEVEMRTNPKLQNAITEAKDRAKRRCRRDGVTTKVKVTVSYHETETSMDTADREQAHVDRDSGVESEMSEAGDRETDLQSWNRPGQVRKNHPLARPVDGGAETSSRQ</sequence>
<reference evidence="2 3" key="1">
    <citation type="journal article" date="2018" name="Cell">
        <title>The Chara Genome: Secondary Complexity and Implications for Plant Terrestrialization.</title>
        <authorList>
            <person name="Nishiyama T."/>
            <person name="Sakayama H."/>
            <person name="Vries J.D."/>
            <person name="Buschmann H."/>
            <person name="Saint-Marcoux D."/>
            <person name="Ullrich K.K."/>
            <person name="Haas F.B."/>
            <person name="Vanderstraeten L."/>
            <person name="Becker D."/>
            <person name="Lang D."/>
            <person name="Vosolsobe S."/>
            <person name="Rombauts S."/>
            <person name="Wilhelmsson P.K.I."/>
            <person name="Janitza P."/>
            <person name="Kern R."/>
            <person name="Heyl A."/>
            <person name="Rumpler F."/>
            <person name="Villalobos L.I.A.C."/>
            <person name="Clay J.M."/>
            <person name="Skokan R."/>
            <person name="Toyoda A."/>
            <person name="Suzuki Y."/>
            <person name="Kagoshima H."/>
            <person name="Schijlen E."/>
            <person name="Tajeshwar N."/>
            <person name="Catarino B."/>
            <person name="Hetherington A.J."/>
            <person name="Saltykova A."/>
            <person name="Bonnot C."/>
            <person name="Breuninger H."/>
            <person name="Symeonidi A."/>
            <person name="Radhakrishnan G.V."/>
            <person name="Van Nieuwerburgh F."/>
            <person name="Deforce D."/>
            <person name="Chang C."/>
            <person name="Karol K.G."/>
            <person name="Hedrich R."/>
            <person name="Ulvskov P."/>
            <person name="Glockner G."/>
            <person name="Delwiche C.F."/>
            <person name="Petrasek J."/>
            <person name="Van de Peer Y."/>
            <person name="Friml J."/>
            <person name="Beilby M."/>
            <person name="Dolan L."/>
            <person name="Kohara Y."/>
            <person name="Sugano S."/>
            <person name="Fujiyama A."/>
            <person name="Delaux P.-M."/>
            <person name="Quint M."/>
            <person name="TheiBen G."/>
            <person name="Hagemann M."/>
            <person name="Harholt J."/>
            <person name="Dunand C."/>
            <person name="Zachgo S."/>
            <person name="Langdale J."/>
            <person name="Maumus F."/>
            <person name="Straeten D.V.D."/>
            <person name="Gould S.B."/>
            <person name="Rensing S.A."/>
        </authorList>
    </citation>
    <scope>NUCLEOTIDE SEQUENCE [LARGE SCALE GENOMIC DNA]</scope>
    <source>
        <strain evidence="2 3">S276</strain>
    </source>
</reference>
<feature type="compositionally biased region" description="Basic and acidic residues" evidence="1">
    <location>
        <begin position="222"/>
        <end position="232"/>
    </location>
</feature>
<accession>A0A388M3V0</accession>
<dbReference type="Proteomes" id="UP000265515">
    <property type="component" value="Unassembled WGS sequence"/>
</dbReference>
<organism evidence="2 3">
    <name type="scientific">Chara braunii</name>
    <name type="common">Braun's stonewort</name>
    <dbReference type="NCBI Taxonomy" id="69332"/>
    <lineage>
        <taxon>Eukaryota</taxon>
        <taxon>Viridiplantae</taxon>
        <taxon>Streptophyta</taxon>
        <taxon>Charophyceae</taxon>
        <taxon>Charales</taxon>
        <taxon>Characeae</taxon>
        <taxon>Chara</taxon>
    </lineage>
</organism>